<evidence type="ECO:0000313" key="8">
    <source>
        <dbReference type="EMBL" id="KYZ77519.1"/>
    </source>
</evidence>
<dbReference type="GO" id="GO:0005737">
    <property type="term" value="C:cytoplasm"/>
    <property type="evidence" value="ECO:0007669"/>
    <property type="project" value="TreeGrafter"/>
</dbReference>
<dbReference type="PRINTS" id="PR00789">
    <property type="entry name" value="OSIALOPTASE"/>
</dbReference>
<organism evidence="8 9">
    <name type="scientific">Anaerosporomusa subterranea</name>
    <dbReference type="NCBI Taxonomy" id="1794912"/>
    <lineage>
        <taxon>Bacteria</taxon>
        <taxon>Bacillati</taxon>
        <taxon>Bacillota</taxon>
        <taxon>Negativicutes</taxon>
        <taxon>Acetonemataceae</taxon>
        <taxon>Anaerosporomusa</taxon>
    </lineage>
</organism>
<dbReference type="PANTHER" id="PTHR11735">
    <property type="entry name" value="TRNA N6-ADENOSINE THREONYLCARBAMOYLTRANSFERASE"/>
    <property type="match status" value="1"/>
</dbReference>
<accession>A0A154BUA8</accession>
<comment type="catalytic activity">
    <reaction evidence="6">
        <text>L-threonylcarbamoyladenylate + adenosine(37) in tRNA = N(6)-L-threonylcarbamoyladenosine(37) in tRNA + AMP + H(+)</text>
        <dbReference type="Rhea" id="RHEA:37059"/>
        <dbReference type="Rhea" id="RHEA-COMP:10162"/>
        <dbReference type="Rhea" id="RHEA-COMP:10163"/>
        <dbReference type="ChEBI" id="CHEBI:15378"/>
        <dbReference type="ChEBI" id="CHEBI:73682"/>
        <dbReference type="ChEBI" id="CHEBI:74411"/>
        <dbReference type="ChEBI" id="CHEBI:74418"/>
        <dbReference type="ChEBI" id="CHEBI:456215"/>
        <dbReference type="EC" id="2.3.1.234"/>
    </reaction>
</comment>
<dbReference type="InterPro" id="IPR000905">
    <property type="entry name" value="Gcp-like_dom"/>
</dbReference>
<dbReference type="AlphaFoldDB" id="A0A154BUA8"/>
<reference evidence="8 9" key="1">
    <citation type="submission" date="2016-02" db="EMBL/GenBank/DDBJ databases">
        <title>Anaerosporomusa subterraneum gen. nov., sp. nov., a spore-forming obligate anaerobe isolated from saprolite.</title>
        <authorList>
            <person name="Choi J.K."/>
            <person name="Shah M."/>
            <person name="Yee N."/>
        </authorList>
    </citation>
    <scope>NUCLEOTIDE SEQUENCE [LARGE SCALE GENOMIC DNA]</scope>
    <source>
        <strain evidence="8 9">RU4</strain>
    </source>
</reference>
<keyword evidence="3" id="KW-0819">tRNA processing</keyword>
<evidence type="ECO:0000256" key="6">
    <source>
        <dbReference type="ARBA" id="ARBA00048117"/>
    </source>
</evidence>
<feature type="domain" description="Gcp-like" evidence="7">
    <location>
        <begin position="50"/>
        <end position="301"/>
    </location>
</feature>
<gene>
    <name evidence="8" type="ORF">AXX12_05280</name>
</gene>
<keyword evidence="4" id="KW-0479">Metal-binding</keyword>
<evidence type="ECO:0000256" key="4">
    <source>
        <dbReference type="ARBA" id="ARBA00022723"/>
    </source>
</evidence>
<comment type="caution">
    <text evidence="8">The sequence shown here is derived from an EMBL/GenBank/DDBJ whole genome shotgun (WGS) entry which is preliminary data.</text>
</comment>
<evidence type="ECO:0000256" key="5">
    <source>
        <dbReference type="ARBA" id="ARBA00023315"/>
    </source>
</evidence>
<evidence type="ECO:0000259" key="7">
    <source>
        <dbReference type="Pfam" id="PF00814"/>
    </source>
</evidence>
<evidence type="ECO:0000256" key="1">
    <source>
        <dbReference type="ARBA" id="ARBA00012156"/>
    </source>
</evidence>
<dbReference type="OrthoDB" id="1675500at2"/>
<dbReference type="GO" id="GO:0061711">
    <property type="term" value="F:tRNA N(6)-L-threonylcarbamoyladenine synthase activity"/>
    <property type="evidence" value="ECO:0007669"/>
    <property type="project" value="UniProtKB-EC"/>
</dbReference>
<dbReference type="GO" id="GO:0008033">
    <property type="term" value="P:tRNA processing"/>
    <property type="evidence" value="ECO:0007669"/>
    <property type="project" value="UniProtKB-KW"/>
</dbReference>
<dbReference type="EMBL" id="LSGP01000013">
    <property type="protein sequence ID" value="KYZ77519.1"/>
    <property type="molecule type" value="Genomic_DNA"/>
</dbReference>
<dbReference type="GO" id="GO:0000408">
    <property type="term" value="C:EKC/KEOPS complex"/>
    <property type="evidence" value="ECO:0007669"/>
    <property type="project" value="TreeGrafter"/>
</dbReference>
<evidence type="ECO:0000313" key="9">
    <source>
        <dbReference type="Proteomes" id="UP000076268"/>
    </source>
</evidence>
<proteinExistence type="predicted"/>
<evidence type="ECO:0000256" key="2">
    <source>
        <dbReference type="ARBA" id="ARBA00022679"/>
    </source>
</evidence>
<name>A0A154BUA8_ANASB</name>
<dbReference type="RefSeq" id="WP_066240010.1">
    <property type="nucleotide sequence ID" value="NZ_LSGP01000013.1"/>
</dbReference>
<evidence type="ECO:0000256" key="3">
    <source>
        <dbReference type="ARBA" id="ARBA00022694"/>
    </source>
</evidence>
<dbReference type="Gene3D" id="3.30.420.40">
    <property type="match status" value="2"/>
</dbReference>
<keyword evidence="9" id="KW-1185">Reference proteome</keyword>
<dbReference type="SUPFAM" id="SSF53067">
    <property type="entry name" value="Actin-like ATPase domain"/>
    <property type="match status" value="1"/>
</dbReference>
<dbReference type="STRING" id="1794912.AXX12_05280"/>
<dbReference type="GO" id="GO:0046872">
    <property type="term" value="F:metal ion binding"/>
    <property type="evidence" value="ECO:0007669"/>
    <property type="project" value="UniProtKB-KW"/>
</dbReference>
<dbReference type="InterPro" id="IPR017861">
    <property type="entry name" value="KAE1/TsaD"/>
</dbReference>
<keyword evidence="5" id="KW-0012">Acyltransferase</keyword>
<keyword evidence="2" id="KW-0808">Transferase</keyword>
<dbReference type="InterPro" id="IPR043129">
    <property type="entry name" value="ATPase_NBD"/>
</dbReference>
<dbReference type="Pfam" id="PF00814">
    <property type="entry name" value="TsaD"/>
    <property type="match status" value="1"/>
</dbReference>
<dbReference type="PANTHER" id="PTHR11735:SF14">
    <property type="entry name" value="TRNA N6-ADENOSINE THREONYLCARBAMOYLTRANSFERASE"/>
    <property type="match status" value="1"/>
</dbReference>
<protein>
    <recommendedName>
        <fullName evidence="1">N(6)-L-threonylcarbamoyladenine synthase</fullName>
        <ecNumber evidence="1">2.3.1.234</ecNumber>
    </recommendedName>
</protein>
<sequence length="309" mass="32494">MSWVMGFDTSCYTTSIAILDMQGTLLADCRQMLTVKPGGRGLAQSEMVFQHTRNMPAVLEEALAKVGGAPAAIGVTNCPRPLPNSYMPAFLVGAGFAQALALSHRVPLFSLSHQENHILAGVWSAGGPLSDRFLAVHASGGTSEIVLVERKGSTFDLSLLGGSIDLQAGQFVDRIGVALNLPFPAGRHLEALARTATGSVRLPVSVDKLSVSFSGPASHATRLIAAGGEPAEIAHAVETCIAETISRLIQAGINESGVTDILLAGGVMANQHIRRYLRERLSQIGNLFFPEPAYSPDNAVGAAFLSLLK</sequence>
<dbReference type="Proteomes" id="UP000076268">
    <property type="component" value="Unassembled WGS sequence"/>
</dbReference>
<dbReference type="EC" id="2.3.1.234" evidence="1"/>